<evidence type="ECO:0000256" key="1">
    <source>
        <dbReference type="ARBA" id="ARBA00023015"/>
    </source>
</evidence>
<dbReference type="GO" id="GO:0003700">
    <property type="term" value="F:DNA-binding transcription factor activity"/>
    <property type="evidence" value="ECO:0007669"/>
    <property type="project" value="InterPro"/>
</dbReference>
<evidence type="ECO:0000313" key="5">
    <source>
        <dbReference type="EMBL" id="KKR83053.1"/>
    </source>
</evidence>
<dbReference type="NCBIfam" id="NF033788">
    <property type="entry name" value="HTH_metalloreg"/>
    <property type="match status" value="1"/>
</dbReference>
<dbReference type="SUPFAM" id="SSF46785">
    <property type="entry name" value="Winged helix' DNA-binding domain"/>
    <property type="match status" value="1"/>
</dbReference>
<keyword evidence="1" id="KW-0805">Transcription regulation</keyword>
<dbReference type="InterPro" id="IPR051011">
    <property type="entry name" value="Metal_resp_trans_reg"/>
</dbReference>
<dbReference type="CDD" id="cd00090">
    <property type="entry name" value="HTH_ARSR"/>
    <property type="match status" value="1"/>
</dbReference>
<dbReference type="PANTHER" id="PTHR43132:SF6">
    <property type="entry name" value="HTH-TYPE TRANSCRIPTIONAL REPRESSOR CZRA"/>
    <property type="match status" value="1"/>
</dbReference>
<dbReference type="Pfam" id="PF01022">
    <property type="entry name" value="HTH_5"/>
    <property type="match status" value="1"/>
</dbReference>
<organism evidence="5 6">
    <name type="scientific">Candidatus Daviesbacteria bacterium GW2011_GWA2_40_9</name>
    <dbReference type="NCBI Taxonomy" id="1618424"/>
    <lineage>
        <taxon>Bacteria</taxon>
        <taxon>Candidatus Daviesiibacteriota</taxon>
    </lineage>
</organism>
<dbReference type="PROSITE" id="PS51257">
    <property type="entry name" value="PROKAR_LIPOPROTEIN"/>
    <property type="match status" value="1"/>
</dbReference>
<dbReference type="GO" id="GO:0003677">
    <property type="term" value="F:DNA binding"/>
    <property type="evidence" value="ECO:0007669"/>
    <property type="project" value="UniProtKB-KW"/>
</dbReference>
<dbReference type="PANTHER" id="PTHR43132">
    <property type="entry name" value="ARSENICAL RESISTANCE OPERON REPRESSOR ARSR-RELATED"/>
    <property type="match status" value="1"/>
</dbReference>
<evidence type="ECO:0000259" key="4">
    <source>
        <dbReference type="PROSITE" id="PS50987"/>
    </source>
</evidence>
<feature type="domain" description="HTH arsR-type" evidence="4">
    <location>
        <begin position="1"/>
        <end position="87"/>
    </location>
</feature>
<dbReference type="AlphaFoldDB" id="A0A0G0U1R3"/>
<evidence type="ECO:0000256" key="3">
    <source>
        <dbReference type="ARBA" id="ARBA00023163"/>
    </source>
</evidence>
<sequence length="87" mass="10021">MKLKSSCLGCFAAFSCGTRMEIINLLQEKGKISVLEITKSFHVTQPTITHHLKYLKNVHILSSKKEGRHVYYFLHPKCNENICHIFS</sequence>
<dbReference type="InterPro" id="IPR036390">
    <property type="entry name" value="WH_DNA-bd_sf"/>
</dbReference>
<keyword evidence="2" id="KW-0238">DNA-binding</keyword>
<dbReference type="SMART" id="SM00418">
    <property type="entry name" value="HTH_ARSR"/>
    <property type="match status" value="1"/>
</dbReference>
<reference evidence="5 6" key="1">
    <citation type="journal article" date="2015" name="Nature">
        <title>rRNA introns, odd ribosomes, and small enigmatic genomes across a large radiation of phyla.</title>
        <authorList>
            <person name="Brown C.T."/>
            <person name="Hug L.A."/>
            <person name="Thomas B.C."/>
            <person name="Sharon I."/>
            <person name="Castelle C.J."/>
            <person name="Singh A."/>
            <person name="Wilkins M.J."/>
            <person name="Williams K.H."/>
            <person name="Banfield J.F."/>
        </authorList>
    </citation>
    <scope>NUCLEOTIDE SEQUENCE [LARGE SCALE GENOMIC DNA]</scope>
</reference>
<gene>
    <name evidence="5" type="ORF">UU29_C0008G0162</name>
</gene>
<dbReference type="Gene3D" id="1.10.10.10">
    <property type="entry name" value="Winged helix-like DNA-binding domain superfamily/Winged helix DNA-binding domain"/>
    <property type="match status" value="1"/>
</dbReference>
<protein>
    <submittedName>
        <fullName evidence="5">Regulatory protein ArsR</fullName>
    </submittedName>
</protein>
<dbReference type="InterPro" id="IPR011991">
    <property type="entry name" value="ArsR-like_HTH"/>
</dbReference>
<dbReference type="Proteomes" id="UP000034601">
    <property type="component" value="Unassembled WGS sequence"/>
</dbReference>
<dbReference type="InterPro" id="IPR036388">
    <property type="entry name" value="WH-like_DNA-bd_sf"/>
</dbReference>
<dbReference type="InterPro" id="IPR001845">
    <property type="entry name" value="HTH_ArsR_DNA-bd_dom"/>
</dbReference>
<keyword evidence="3" id="KW-0804">Transcription</keyword>
<dbReference type="PRINTS" id="PR00778">
    <property type="entry name" value="HTHARSR"/>
</dbReference>
<dbReference type="PROSITE" id="PS50987">
    <property type="entry name" value="HTH_ARSR_2"/>
    <property type="match status" value="1"/>
</dbReference>
<dbReference type="EMBL" id="LCAB01000008">
    <property type="protein sequence ID" value="KKR83053.1"/>
    <property type="molecule type" value="Genomic_DNA"/>
</dbReference>
<name>A0A0G0U1R3_9BACT</name>
<comment type="caution">
    <text evidence="5">The sequence shown here is derived from an EMBL/GenBank/DDBJ whole genome shotgun (WGS) entry which is preliminary data.</text>
</comment>
<evidence type="ECO:0000256" key="2">
    <source>
        <dbReference type="ARBA" id="ARBA00023125"/>
    </source>
</evidence>
<proteinExistence type="predicted"/>
<evidence type="ECO:0000313" key="6">
    <source>
        <dbReference type="Proteomes" id="UP000034601"/>
    </source>
</evidence>
<accession>A0A0G0U1R3</accession>